<dbReference type="Pfam" id="PF00561">
    <property type="entry name" value="Abhydrolase_1"/>
    <property type="match status" value="2"/>
</dbReference>
<feature type="domain" description="AB hydrolase-1" evidence="2">
    <location>
        <begin position="6"/>
        <end position="149"/>
    </location>
</feature>
<feature type="domain" description="AB hydrolase-1" evidence="2">
    <location>
        <begin position="158"/>
        <end position="219"/>
    </location>
</feature>
<reference evidence="3 4" key="1">
    <citation type="journal article" date="2016" name="Nat. Commun.">
        <title>Thousands of microbial genomes shed light on interconnected biogeochemical processes in an aquifer system.</title>
        <authorList>
            <person name="Anantharaman K."/>
            <person name="Brown C.T."/>
            <person name="Hug L.A."/>
            <person name="Sharon I."/>
            <person name="Castelle C.J."/>
            <person name="Probst A.J."/>
            <person name="Thomas B.C."/>
            <person name="Singh A."/>
            <person name="Wilkins M.J."/>
            <person name="Karaoz U."/>
            <person name="Brodie E.L."/>
            <person name="Williams K.H."/>
            <person name="Hubbard S.S."/>
            <person name="Banfield J.F."/>
        </authorList>
    </citation>
    <scope>NUCLEOTIDE SEQUENCE [LARGE SCALE GENOMIC DNA]</scope>
</reference>
<name>A0A1F5B353_9BACT</name>
<dbReference type="SUPFAM" id="SSF53474">
    <property type="entry name" value="alpha/beta-Hydrolases"/>
    <property type="match status" value="1"/>
</dbReference>
<sequence length="232" mass="26617">MDSQKTLVFLHGWGATAKIFNTVFYYLKDEFNIRYFDLPGFGNTPIEKVMTLKDYAEFVYKFLKKNNIKEPIIIGHSFGGAIAVKLSLLHPKSISKLILVSASAVRQPRRKMLLLKKLADVLKPLLPKKLRKFILKILRLDKTDYAQIDSQKLKETFKKIINEDLSPYLSSVKIPTLVIWGEKDIVTPLKEGEIIAKSIPNAKLSVIKNAGHFRFLEKPEEFIKLIKEFIAL</sequence>
<dbReference type="Gene3D" id="3.40.50.1820">
    <property type="entry name" value="alpha/beta hydrolase"/>
    <property type="match status" value="1"/>
</dbReference>
<comment type="caution">
    <text evidence="3">The sequence shown here is derived from an EMBL/GenBank/DDBJ whole genome shotgun (WGS) entry which is preliminary data.</text>
</comment>
<dbReference type="EMBL" id="MEYK01000027">
    <property type="protein sequence ID" value="OGD24994.1"/>
    <property type="molecule type" value="Genomic_DNA"/>
</dbReference>
<dbReference type="InterPro" id="IPR029058">
    <property type="entry name" value="AB_hydrolase_fold"/>
</dbReference>
<accession>A0A1F5B353</accession>
<organism evidence="3 4">
    <name type="scientific">Candidatus Azambacteria bacterium RIFCSPHIGHO2_01_FULL_40_24</name>
    <dbReference type="NCBI Taxonomy" id="1797301"/>
    <lineage>
        <taxon>Bacteria</taxon>
        <taxon>Candidatus Azamiibacteriota</taxon>
    </lineage>
</organism>
<keyword evidence="1" id="KW-0378">Hydrolase</keyword>
<proteinExistence type="predicted"/>
<dbReference type="PRINTS" id="PR00111">
    <property type="entry name" value="ABHYDROLASE"/>
</dbReference>
<dbReference type="PANTHER" id="PTHR43798:SF31">
    <property type="entry name" value="AB HYDROLASE SUPERFAMILY PROTEIN YCLE"/>
    <property type="match status" value="1"/>
</dbReference>
<evidence type="ECO:0000313" key="4">
    <source>
        <dbReference type="Proteomes" id="UP000176431"/>
    </source>
</evidence>
<gene>
    <name evidence="3" type="ORF">A2819_01670</name>
</gene>
<dbReference type="AlphaFoldDB" id="A0A1F5B353"/>
<evidence type="ECO:0000259" key="2">
    <source>
        <dbReference type="Pfam" id="PF00561"/>
    </source>
</evidence>
<dbReference type="Proteomes" id="UP000176431">
    <property type="component" value="Unassembled WGS sequence"/>
</dbReference>
<dbReference type="InterPro" id="IPR050266">
    <property type="entry name" value="AB_hydrolase_sf"/>
</dbReference>
<dbReference type="PANTHER" id="PTHR43798">
    <property type="entry name" value="MONOACYLGLYCEROL LIPASE"/>
    <property type="match status" value="1"/>
</dbReference>
<dbReference type="GO" id="GO:0016020">
    <property type="term" value="C:membrane"/>
    <property type="evidence" value="ECO:0007669"/>
    <property type="project" value="TreeGrafter"/>
</dbReference>
<dbReference type="InterPro" id="IPR000073">
    <property type="entry name" value="AB_hydrolase_1"/>
</dbReference>
<dbReference type="GO" id="GO:0016787">
    <property type="term" value="F:hydrolase activity"/>
    <property type="evidence" value="ECO:0007669"/>
    <property type="project" value="UniProtKB-KW"/>
</dbReference>
<evidence type="ECO:0000256" key="1">
    <source>
        <dbReference type="ARBA" id="ARBA00022801"/>
    </source>
</evidence>
<evidence type="ECO:0000313" key="3">
    <source>
        <dbReference type="EMBL" id="OGD24994.1"/>
    </source>
</evidence>
<protein>
    <recommendedName>
        <fullName evidence="2">AB hydrolase-1 domain-containing protein</fullName>
    </recommendedName>
</protein>